<keyword evidence="5" id="KW-1185">Reference proteome</keyword>
<feature type="compositionally biased region" description="Basic and acidic residues" evidence="2">
    <location>
        <begin position="166"/>
        <end position="205"/>
    </location>
</feature>
<feature type="region of interest" description="Disordered" evidence="2">
    <location>
        <begin position="162"/>
        <end position="207"/>
    </location>
</feature>
<sequence length="498" mass="59061">MKKIGLSHHQFLQYSRFLIINNKQILTIIDLPDKFENIKETQTYLIIRDLCGKYSWNLFNRLLPINYKPKNNEKEENEENNLINNETKIMDKNETSQDLEKNKEIEIKYDLNYKNDKIFPSNIVENLKRIEKVLTIQNKREQNIQFLEQNITNIDISIKRPLRNQKNNDKQDNEEGKETETEKETEMETEKEKERETETETDKEYNFNNGKMFLSNMGLLNDKNLKKIKLFRTNKHFFKSLKELDQIPERSQYSIGVVYVEEGQNRSTNGDNIFKNEKGNQDYENFLKELGWTINLKTHQGYNGGLNWKKTGCETPYYSNDSIEIIFHTLTMLKNINFQKKKKVIKNDKILIIWCNDKRNFNPKCIKSEKNLIFIIIRPHYTGLNLVSIHDFSAGHYNSSLLIKNSLLGKGLLANLIRISSINILQEIQQNDKNFVHPFLHRQNKIKQITEKFSLSLSNEEFFTHFLTGKIPKFLNNSSKKEKKIKIDERSNQEQENK</sequence>
<proteinExistence type="predicted"/>
<dbReference type="InterPro" id="IPR035974">
    <property type="entry name" value="Rap/Ran-GAP_sf"/>
</dbReference>
<dbReference type="PANTHER" id="PTHR10063">
    <property type="entry name" value="TUBERIN"/>
    <property type="match status" value="1"/>
</dbReference>
<gene>
    <name evidence="4" type="ORF">M0813_16969</name>
</gene>
<name>A0ABQ8YY58_9EUKA</name>
<dbReference type="EMBL" id="JAOAOG010000098">
    <property type="protein sequence ID" value="KAJ6249548.1"/>
    <property type="molecule type" value="Genomic_DNA"/>
</dbReference>
<evidence type="ECO:0000256" key="1">
    <source>
        <dbReference type="ARBA" id="ARBA00022468"/>
    </source>
</evidence>
<organism evidence="4 5">
    <name type="scientific">Anaeramoeba flamelloides</name>
    <dbReference type="NCBI Taxonomy" id="1746091"/>
    <lineage>
        <taxon>Eukaryota</taxon>
        <taxon>Metamonada</taxon>
        <taxon>Anaeramoebidae</taxon>
        <taxon>Anaeramoeba</taxon>
    </lineage>
</organism>
<dbReference type="InterPro" id="IPR000331">
    <property type="entry name" value="Rap/Ran_GAP_dom"/>
</dbReference>
<dbReference type="PROSITE" id="PS50085">
    <property type="entry name" value="RAPGAP"/>
    <property type="match status" value="1"/>
</dbReference>
<dbReference type="Proteomes" id="UP001150062">
    <property type="component" value="Unassembled WGS sequence"/>
</dbReference>
<dbReference type="Pfam" id="PF02145">
    <property type="entry name" value="Rap_GAP"/>
    <property type="match status" value="1"/>
</dbReference>
<feature type="region of interest" description="Disordered" evidence="2">
    <location>
        <begin position="71"/>
        <end position="94"/>
    </location>
</feature>
<evidence type="ECO:0000313" key="4">
    <source>
        <dbReference type="EMBL" id="KAJ6249548.1"/>
    </source>
</evidence>
<protein>
    <submittedName>
        <fullName evidence="4">Tuberin</fullName>
    </submittedName>
</protein>
<comment type="caution">
    <text evidence="4">The sequence shown here is derived from an EMBL/GenBank/DDBJ whole genome shotgun (WGS) entry which is preliminary data.</text>
</comment>
<evidence type="ECO:0000259" key="3">
    <source>
        <dbReference type="PROSITE" id="PS50085"/>
    </source>
</evidence>
<dbReference type="Gene3D" id="3.40.50.11210">
    <property type="entry name" value="Rap/Ran-GAP"/>
    <property type="match status" value="1"/>
</dbReference>
<feature type="domain" description="Rap-GAP" evidence="3">
    <location>
        <begin position="241"/>
        <end position="498"/>
    </location>
</feature>
<evidence type="ECO:0000256" key="2">
    <source>
        <dbReference type="SAM" id="MobiDB-lite"/>
    </source>
</evidence>
<keyword evidence="1" id="KW-0343">GTPase activation</keyword>
<dbReference type="PANTHER" id="PTHR10063:SF11">
    <property type="entry name" value="RHO GTPASE-ACTIVATING PROTEIN CG5521-RELATED"/>
    <property type="match status" value="1"/>
</dbReference>
<dbReference type="InterPro" id="IPR027107">
    <property type="entry name" value="Tuberin/Ral-act_asu"/>
</dbReference>
<evidence type="ECO:0000313" key="5">
    <source>
        <dbReference type="Proteomes" id="UP001150062"/>
    </source>
</evidence>
<accession>A0ABQ8YY58</accession>
<dbReference type="SUPFAM" id="SSF111347">
    <property type="entry name" value="Rap/Ran-GAP"/>
    <property type="match status" value="1"/>
</dbReference>
<reference evidence="4" key="1">
    <citation type="submission" date="2022-08" db="EMBL/GenBank/DDBJ databases">
        <title>Novel sulfate-reducing endosymbionts in the free-living metamonad Anaeramoeba.</title>
        <authorList>
            <person name="Jerlstrom-Hultqvist J."/>
            <person name="Cepicka I."/>
            <person name="Gallot-Lavallee L."/>
            <person name="Salas-Leiva D."/>
            <person name="Curtis B.A."/>
            <person name="Zahonova K."/>
            <person name="Pipaliya S."/>
            <person name="Dacks J."/>
            <person name="Roger A.J."/>
        </authorList>
    </citation>
    <scope>NUCLEOTIDE SEQUENCE</scope>
    <source>
        <strain evidence="4">Schooner1</strain>
    </source>
</reference>